<keyword evidence="2" id="KW-1185">Reference proteome</keyword>
<gene>
    <name evidence="1" type="ORF">BDN72DRAFT_495026</name>
</gene>
<evidence type="ECO:0000313" key="2">
    <source>
        <dbReference type="Proteomes" id="UP000308600"/>
    </source>
</evidence>
<accession>A0ACD3B0Z4</accession>
<organism evidence="1 2">
    <name type="scientific">Pluteus cervinus</name>
    <dbReference type="NCBI Taxonomy" id="181527"/>
    <lineage>
        <taxon>Eukaryota</taxon>
        <taxon>Fungi</taxon>
        <taxon>Dikarya</taxon>
        <taxon>Basidiomycota</taxon>
        <taxon>Agaricomycotina</taxon>
        <taxon>Agaricomycetes</taxon>
        <taxon>Agaricomycetidae</taxon>
        <taxon>Agaricales</taxon>
        <taxon>Pluteineae</taxon>
        <taxon>Pluteaceae</taxon>
        <taxon>Pluteus</taxon>
    </lineage>
</organism>
<reference evidence="1 2" key="1">
    <citation type="journal article" date="2019" name="Nat. Ecol. Evol.">
        <title>Megaphylogeny resolves global patterns of mushroom evolution.</title>
        <authorList>
            <person name="Varga T."/>
            <person name="Krizsan K."/>
            <person name="Foldi C."/>
            <person name="Dima B."/>
            <person name="Sanchez-Garcia M."/>
            <person name="Sanchez-Ramirez S."/>
            <person name="Szollosi G.J."/>
            <person name="Szarkandi J.G."/>
            <person name="Papp V."/>
            <person name="Albert L."/>
            <person name="Andreopoulos W."/>
            <person name="Angelini C."/>
            <person name="Antonin V."/>
            <person name="Barry K.W."/>
            <person name="Bougher N.L."/>
            <person name="Buchanan P."/>
            <person name="Buyck B."/>
            <person name="Bense V."/>
            <person name="Catcheside P."/>
            <person name="Chovatia M."/>
            <person name="Cooper J."/>
            <person name="Damon W."/>
            <person name="Desjardin D."/>
            <person name="Finy P."/>
            <person name="Geml J."/>
            <person name="Haridas S."/>
            <person name="Hughes K."/>
            <person name="Justo A."/>
            <person name="Karasinski D."/>
            <person name="Kautmanova I."/>
            <person name="Kiss B."/>
            <person name="Kocsube S."/>
            <person name="Kotiranta H."/>
            <person name="LaButti K.M."/>
            <person name="Lechner B.E."/>
            <person name="Liimatainen K."/>
            <person name="Lipzen A."/>
            <person name="Lukacs Z."/>
            <person name="Mihaltcheva S."/>
            <person name="Morgado L.N."/>
            <person name="Niskanen T."/>
            <person name="Noordeloos M.E."/>
            <person name="Ohm R.A."/>
            <person name="Ortiz-Santana B."/>
            <person name="Ovrebo C."/>
            <person name="Racz N."/>
            <person name="Riley R."/>
            <person name="Savchenko A."/>
            <person name="Shiryaev A."/>
            <person name="Soop K."/>
            <person name="Spirin V."/>
            <person name="Szebenyi C."/>
            <person name="Tomsovsky M."/>
            <person name="Tulloss R.E."/>
            <person name="Uehling J."/>
            <person name="Grigoriev I.V."/>
            <person name="Vagvolgyi C."/>
            <person name="Papp T."/>
            <person name="Martin F.M."/>
            <person name="Miettinen O."/>
            <person name="Hibbett D.S."/>
            <person name="Nagy L.G."/>
        </authorList>
    </citation>
    <scope>NUCLEOTIDE SEQUENCE [LARGE SCALE GENOMIC DNA]</scope>
    <source>
        <strain evidence="1 2">NL-1719</strain>
    </source>
</reference>
<proteinExistence type="predicted"/>
<dbReference type="Proteomes" id="UP000308600">
    <property type="component" value="Unassembled WGS sequence"/>
</dbReference>
<dbReference type="EMBL" id="ML208305">
    <property type="protein sequence ID" value="TFK70912.1"/>
    <property type="molecule type" value="Genomic_DNA"/>
</dbReference>
<protein>
    <submittedName>
        <fullName evidence="1">Uncharacterized protein</fullName>
    </submittedName>
</protein>
<sequence>MAAELAKKTPQVVLLSFPAELLSGITDLVDDVDLYPLSQTCRILHHIALHALFNRCCKAVFTRTLIVKDPPPFILPALHSALFIEDVRRIGIVFPADVQGFYTQARVLTQLINRLPWNDVLDINLALVGKALRDTDAYIDPEELTSVLQYLMDAALKKGCTHLHIRSNPWLSSLYSGRGLGILKKNSHRVSAFVKQLGGVFSGKNSGRSVMNGSKGVENDSSPSPPTTPSVKNVMNGGYVTIATDLLLEPFFLDWTLNLLNHSGITKLCFTTKHFKPKALQQFLPKIYIPRLEWLTLNAHEHDFQLEDVAQFLQRHSTTLFTVAFATDTEYISPGPKPSSPLYLDLPKLFILELSSYYVPWFLETLMANPTKAIPPILSEILITASPPSAGAPTLNQTFKSFAEFTQLGAATVGQVYPLWASRLTLDAKRLCPSQFVNWLARFPKRRSGIAGLDSISSVTTFPSIREFHLEIKCHKMTPVLEEKLYKALGVFLALFPNLSRFRLRSAGLGKPSDKCLQSLKGKCLKLRTVRVNSDEASLNARHVTVRER</sequence>
<evidence type="ECO:0000313" key="1">
    <source>
        <dbReference type="EMBL" id="TFK70912.1"/>
    </source>
</evidence>
<name>A0ACD3B0Z4_9AGAR</name>